<dbReference type="Proteomes" id="UP001152622">
    <property type="component" value="Chromosome 12"/>
</dbReference>
<evidence type="ECO:0000256" key="1">
    <source>
        <dbReference type="SAM" id="MobiDB-lite"/>
    </source>
</evidence>
<evidence type="ECO:0000313" key="2">
    <source>
        <dbReference type="EMBL" id="KAJ8346258.1"/>
    </source>
</evidence>
<keyword evidence="3" id="KW-1185">Reference proteome</keyword>
<sequence length="79" mass="8430">MPASCLGVPRSAPALRPRRPGKRDVSCPPEPLGGRRMTGPGNMYRRFLNPRGARSGSHRSGGGEGRWRMAQGLFGSLAA</sequence>
<name>A0A9Q1INL2_SYNKA</name>
<organism evidence="2 3">
    <name type="scientific">Synaphobranchus kaupii</name>
    <name type="common">Kaup's arrowtooth eel</name>
    <dbReference type="NCBI Taxonomy" id="118154"/>
    <lineage>
        <taxon>Eukaryota</taxon>
        <taxon>Metazoa</taxon>
        <taxon>Chordata</taxon>
        <taxon>Craniata</taxon>
        <taxon>Vertebrata</taxon>
        <taxon>Euteleostomi</taxon>
        <taxon>Actinopterygii</taxon>
        <taxon>Neopterygii</taxon>
        <taxon>Teleostei</taxon>
        <taxon>Anguilliformes</taxon>
        <taxon>Synaphobranchidae</taxon>
        <taxon>Synaphobranchus</taxon>
    </lineage>
</organism>
<dbReference type="AlphaFoldDB" id="A0A9Q1INL2"/>
<comment type="caution">
    <text evidence="2">The sequence shown here is derived from an EMBL/GenBank/DDBJ whole genome shotgun (WGS) entry which is preliminary data.</text>
</comment>
<accession>A0A9Q1INL2</accession>
<feature type="region of interest" description="Disordered" evidence="1">
    <location>
        <begin position="1"/>
        <end position="67"/>
    </location>
</feature>
<proteinExistence type="predicted"/>
<protein>
    <submittedName>
        <fullName evidence="2">Uncharacterized protein</fullName>
    </submittedName>
</protein>
<dbReference type="EMBL" id="JAINUF010000012">
    <property type="protein sequence ID" value="KAJ8346258.1"/>
    <property type="molecule type" value="Genomic_DNA"/>
</dbReference>
<reference evidence="2" key="1">
    <citation type="journal article" date="2023" name="Science">
        <title>Genome structures resolve the early diversification of teleost fishes.</title>
        <authorList>
            <person name="Parey E."/>
            <person name="Louis A."/>
            <person name="Montfort J."/>
            <person name="Bouchez O."/>
            <person name="Roques C."/>
            <person name="Iampietro C."/>
            <person name="Lluch J."/>
            <person name="Castinel A."/>
            <person name="Donnadieu C."/>
            <person name="Desvignes T."/>
            <person name="Floi Bucao C."/>
            <person name="Jouanno E."/>
            <person name="Wen M."/>
            <person name="Mejri S."/>
            <person name="Dirks R."/>
            <person name="Jansen H."/>
            <person name="Henkel C."/>
            <person name="Chen W.J."/>
            <person name="Zahm M."/>
            <person name="Cabau C."/>
            <person name="Klopp C."/>
            <person name="Thompson A.W."/>
            <person name="Robinson-Rechavi M."/>
            <person name="Braasch I."/>
            <person name="Lecointre G."/>
            <person name="Bobe J."/>
            <person name="Postlethwait J.H."/>
            <person name="Berthelot C."/>
            <person name="Roest Crollius H."/>
            <person name="Guiguen Y."/>
        </authorList>
    </citation>
    <scope>NUCLEOTIDE SEQUENCE</scope>
    <source>
        <strain evidence="2">WJC10195</strain>
    </source>
</reference>
<gene>
    <name evidence="2" type="ORF">SKAU_G00304510</name>
</gene>
<evidence type="ECO:0000313" key="3">
    <source>
        <dbReference type="Proteomes" id="UP001152622"/>
    </source>
</evidence>